<dbReference type="InterPro" id="IPR052101">
    <property type="entry name" value="Plant_StressResp_Kinase"/>
</dbReference>
<dbReference type="SMR" id="A0A1D6KVQ2"/>
<protein>
    <submittedName>
        <fullName evidence="6">PTI1-like tyrosine-protein kinase 3</fullName>
    </submittedName>
</protein>
<dbReference type="AlphaFoldDB" id="A0A1D6KVQ2"/>
<keyword evidence="2" id="KW-0808">Transferase</keyword>
<evidence type="ECO:0000256" key="3">
    <source>
        <dbReference type="ARBA" id="ARBA00022741"/>
    </source>
</evidence>
<dbReference type="GO" id="GO:0005524">
    <property type="term" value="F:ATP binding"/>
    <property type="evidence" value="ECO:0007669"/>
    <property type="project" value="UniProtKB-KW"/>
</dbReference>
<accession>A0A1D6KVQ2</accession>
<dbReference type="InParanoid" id="A0A1D6KVQ2"/>
<dbReference type="PANTHER" id="PTHR47983">
    <property type="entry name" value="PTO-INTERACTING PROTEIN 1-LIKE"/>
    <property type="match status" value="1"/>
</dbReference>
<gene>
    <name evidence="6" type="ORF">ZEAMMB73_Zm00001d032997</name>
</gene>
<keyword evidence="3" id="KW-0547">Nucleotide-binding</keyword>
<evidence type="ECO:0000313" key="6">
    <source>
        <dbReference type="EMBL" id="ONM06581.1"/>
    </source>
</evidence>
<keyword evidence="4 6" id="KW-0418">Kinase</keyword>
<dbReference type="GO" id="GO:0016301">
    <property type="term" value="F:kinase activity"/>
    <property type="evidence" value="ECO:0007669"/>
    <property type="project" value="UniProtKB-KW"/>
</dbReference>
<evidence type="ECO:0000256" key="4">
    <source>
        <dbReference type="ARBA" id="ARBA00022777"/>
    </source>
</evidence>
<evidence type="ECO:0000256" key="5">
    <source>
        <dbReference type="ARBA" id="ARBA00022840"/>
    </source>
</evidence>
<dbReference type="STRING" id="4577.A0A1D6KVQ2"/>
<proteinExistence type="predicted"/>
<evidence type="ECO:0000256" key="1">
    <source>
        <dbReference type="ARBA" id="ARBA00022553"/>
    </source>
</evidence>
<organism evidence="6">
    <name type="scientific">Zea mays</name>
    <name type="common">Maize</name>
    <dbReference type="NCBI Taxonomy" id="4577"/>
    <lineage>
        <taxon>Eukaryota</taxon>
        <taxon>Viridiplantae</taxon>
        <taxon>Streptophyta</taxon>
        <taxon>Embryophyta</taxon>
        <taxon>Tracheophyta</taxon>
        <taxon>Spermatophyta</taxon>
        <taxon>Magnoliopsida</taxon>
        <taxon>Liliopsida</taxon>
        <taxon>Poales</taxon>
        <taxon>Poaceae</taxon>
        <taxon>PACMAD clade</taxon>
        <taxon>Panicoideae</taxon>
        <taxon>Andropogonodae</taxon>
        <taxon>Andropogoneae</taxon>
        <taxon>Tripsacinae</taxon>
        <taxon>Zea</taxon>
    </lineage>
</organism>
<dbReference type="InterPro" id="IPR011009">
    <property type="entry name" value="Kinase-like_dom_sf"/>
</dbReference>
<reference evidence="6" key="1">
    <citation type="submission" date="2015-12" db="EMBL/GenBank/DDBJ databases">
        <title>Update maize B73 reference genome by single molecule sequencing technologies.</title>
        <authorList>
            <consortium name="Maize Genome Sequencing Project"/>
            <person name="Ware D."/>
        </authorList>
    </citation>
    <scope>NUCLEOTIDE SEQUENCE [LARGE SCALE GENOMIC DNA]</scope>
    <source>
        <tissue evidence="6">Seedling</tissue>
    </source>
</reference>
<keyword evidence="5" id="KW-0067">ATP-binding</keyword>
<evidence type="ECO:0000256" key="2">
    <source>
        <dbReference type="ARBA" id="ARBA00022679"/>
    </source>
</evidence>
<sequence length="51" mass="5546">MLGYCIQGDQRLLAYELAKMGSLHDILHGRKGVAGAQPGPALDWMQSQNCC</sequence>
<dbReference type="SUPFAM" id="SSF56112">
    <property type="entry name" value="Protein kinase-like (PK-like)"/>
    <property type="match status" value="1"/>
</dbReference>
<name>A0A1D6KVQ2_MAIZE</name>
<dbReference type="EMBL" id="CM007647">
    <property type="protein sequence ID" value="ONM06581.1"/>
    <property type="molecule type" value="Genomic_DNA"/>
</dbReference>
<keyword evidence="1" id="KW-0597">Phosphoprotein</keyword>
<dbReference type="PANTHER" id="PTHR47983:SF15">
    <property type="entry name" value="PROTEIN KINASE DOMAIN-CONTAINING PROTEIN"/>
    <property type="match status" value="1"/>
</dbReference>